<dbReference type="GO" id="GO:0008270">
    <property type="term" value="F:zinc ion binding"/>
    <property type="evidence" value="ECO:0007669"/>
    <property type="project" value="TreeGrafter"/>
</dbReference>
<evidence type="ECO:0000256" key="1">
    <source>
        <dbReference type="SAM" id="Phobius"/>
    </source>
</evidence>
<keyword evidence="3" id="KW-1185">Reference proteome</keyword>
<dbReference type="PANTHER" id="PTHR12621">
    <property type="entry name" value="CYSTEINE AND HISTIDINE-RICH DOMAIN CHORD -CONTAINING PROTEIN"/>
    <property type="match status" value="1"/>
</dbReference>
<keyword evidence="1" id="KW-1133">Transmembrane helix</keyword>
<feature type="transmembrane region" description="Helical" evidence="1">
    <location>
        <begin position="28"/>
        <end position="47"/>
    </location>
</feature>
<organism evidence="2 3">
    <name type="scientific">Paramecium pentaurelia</name>
    <dbReference type="NCBI Taxonomy" id="43138"/>
    <lineage>
        <taxon>Eukaryota</taxon>
        <taxon>Sar</taxon>
        <taxon>Alveolata</taxon>
        <taxon>Ciliophora</taxon>
        <taxon>Intramacronucleata</taxon>
        <taxon>Oligohymenophorea</taxon>
        <taxon>Peniculida</taxon>
        <taxon>Parameciidae</taxon>
        <taxon>Paramecium</taxon>
    </lineage>
</organism>
<proteinExistence type="predicted"/>
<evidence type="ECO:0008006" key="4">
    <source>
        <dbReference type="Google" id="ProtNLM"/>
    </source>
</evidence>
<dbReference type="PANTHER" id="PTHR12621:SF7">
    <property type="entry name" value="CYSTEINE AND HISTIDINE-RICH DOMAIN-CONTAINING PROTEIN 1"/>
    <property type="match status" value="1"/>
</dbReference>
<protein>
    <recommendedName>
        <fullName evidence="4">Transmembrane protein</fullName>
    </recommendedName>
</protein>
<evidence type="ECO:0000313" key="2">
    <source>
        <dbReference type="EMBL" id="CAD8195320.1"/>
    </source>
</evidence>
<dbReference type="Proteomes" id="UP000689195">
    <property type="component" value="Unassembled WGS sequence"/>
</dbReference>
<keyword evidence="1" id="KW-0812">Transmembrane</keyword>
<keyword evidence="1" id="KW-0472">Membrane</keyword>
<dbReference type="AlphaFoldDB" id="A0A8S1X3M1"/>
<evidence type="ECO:0000313" key="3">
    <source>
        <dbReference type="Proteomes" id="UP000689195"/>
    </source>
</evidence>
<dbReference type="EMBL" id="CAJJDO010000109">
    <property type="protein sequence ID" value="CAD8195320.1"/>
    <property type="molecule type" value="Genomic_DNA"/>
</dbReference>
<name>A0A8S1X3M1_9CILI</name>
<comment type="caution">
    <text evidence="2">The sequence shown here is derived from an EMBL/GenBank/DDBJ whole genome shotgun (WGS) entry which is preliminary data.</text>
</comment>
<gene>
    <name evidence="2" type="ORF">PPENT_87.1.T1090058</name>
</gene>
<sequence length="494" mass="57717">MEFIASFDKFGAVYKPKLKQEQNNYKTVLGGIISILIYLVSFIYFCYKIYQFGKNEVNPIQSIAYEYTQNLTITNNDNLLSFEILGTKINPFNRTAQILVPVMVSQGINESSNQITYAIVFYQYDDIYNNQEINFETQKYTPKNLSLQNGLGDYPNRIMIGLQVCNSLQHKNCADNSLIDQFFNQSNLLIKTSVITEQYNSFQRSINNMSTELNFAIDRYTTFYQRIIMQTQFLQIDDGPLFPSYNSKWIFCDSQVQTQSLGPTFKRDFESIFLTELSMSFVTQRKVVQYIKVSQVLADVGSIFSSLMLLSIIISSINEFLMEEELLQQIIGIYYPQFCQLQFTRLFNFGPVTEVKYKDKIINLEQFLKFYKNAKTIAKNKLTVHSSIYQTSRLQFAIQGLISRESLKKLNFQGIKLNLNYDNIIKSPRENQVQTSKSSVIEYEEIEDHVNLLFMDEDFDLFDQDDHKQNEKQKIIEENQPQQENQNDIQQLNL</sequence>
<dbReference type="OrthoDB" id="289947at2759"/>
<accession>A0A8S1X3M1</accession>
<reference evidence="2" key="1">
    <citation type="submission" date="2021-01" db="EMBL/GenBank/DDBJ databases">
        <authorList>
            <consortium name="Genoscope - CEA"/>
            <person name="William W."/>
        </authorList>
    </citation>
    <scope>NUCLEOTIDE SEQUENCE</scope>
</reference>